<dbReference type="EMBL" id="UYYB01118640">
    <property type="protein sequence ID" value="VDM82648.1"/>
    <property type="molecule type" value="Genomic_DNA"/>
</dbReference>
<sequence>MLVRWANSSICDVHYPDKTKTQGPMFFYECNGTSWNVQSYPIDSIICAAKI</sequence>
<evidence type="ECO:0000313" key="1">
    <source>
        <dbReference type="EMBL" id="VDM82648.1"/>
    </source>
</evidence>
<dbReference type="OrthoDB" id="5831460at2759"/>
<keyword evidence="2" id="KW-1185">Reference proteome</keyword>
<name>A0A3P7LU74_STRVU</name>
<reference evidence="1 2" key="1">
    <citation type="submission" date="2018-11" db="EMBL/GenBank/DDBJ databases">
        <authorList>
            <consortium name="Pathogen Informatics"/>
        </authorList>
    </citation>
    <scope>NUCLEOTIDE SEQUENCE [LARGE SCALE GENOMIC DNA]</scope>
</reference>
<accession>A0A3P7LU74</accession>
<gene>
    <name evidence="1" type="ORF">SVUK_LOCUS17646</name>
</gene>
<proteinExistence type="predicted"/>
<protein>
    <submittedName>
        <fullName evidence="1">Uncharacterized protein</fullName>
    </submittedName>
</protein>
<dbReference type="AlphaFoldDB" id="A0A3P7LU74"/>
<organism evidence="1 2">
    <name type="scientific">Strongylus vulgaris</name>
    <name type="common">Blood worm</name>
    <dbReference type="NCBI Taxonomy" id="40348"/>
    <lineage>
        <taxon>Eukaryota</taxon>
        <taxon>Metazoa</taxon>
        <taxon>Ecdysozoa</taxon>
        <taxon>Nematoda</taxon>
        <taxon>Chromadorea</taxon>
        <taxon>Rhabditida</taxon>
        <taxon>Rhabditina</taxon>
        <taxon>Rhabditomorpha</taxon>
        <taxon>Strongyloidea</taxon>
        <taxon>Strongylidae</taxon>
        <taxon>Strongylus</taxon>
    </lineage>
</organism>
<dbReference type="Proteomes" id="UP000270094">
    <property type="component" value="Unassembled WGS sequence"/>
</dbReference>
<evidence type="ECO:0000313" key="2">
    <source>
        <dbReference type="Proteomes" id="UP000270094"/>
    </source>
</evidence>